<accession>A0ABQ4ULB5</accession>
<feature type="region of interest" description="Disordered" evidence="1">
    <location>
        <begin position="220"/>
        <end position="243"/>
    </location>
</feature>
<proteinExistence type="predicted"/>
<feature type="compositionally biased region" description="Basic residues" evidence="1">
    <location>
        <begin position="234"/>
        <end position="243"/>
    </location>
</feature>
<feature type="region of interest" description="Disordered" evidence="1">
    <location>
        <begin position="27"/>
        <end position="46"/>
    </location>
</feature>
<evidence type="ECO:0000256" key="1">
    <source>
        <dbReference type="SAM" id="MobiDB-lite"/>
    </source>
</evidence>
<reference evidence="2" key="1">
    <citation type="journal article" date="2021" name="Front. Microbiol.">
        <title>Comprehensive Comparative Genomics and Phenotyping of Methylobacterium Species.</title>
        <authorList>
            <person name="Alessa O."/>
            <person name="Ogura Y."/>
            <person name="Fujitani Y."/>
            <person name="Takami H."/>
            <person name="Hayashi T."/>
            <person name="Sahin N."/>
            <person name="Tani A."/>
        </authorList>
    </citation>
    <scope>NUCLEOTIDE SEQUENCE</scope>
    <source>
        <strain evidence="2">NBRC 15686</strain>
    </source>
</reference>
<reference evidence="2" key="2">
    <citation type="submission" date="2021-08" db="EMBL/GenBank/DDBJ databases">
        <authorList>
            <person name="Tani A."/>
            <person name="Ola A."/>
            <person name="Ogura Y."/>
            <person name="Katsura K."/>
            <person name="Hayashi T."/>
        </authorList>
    </citation>
    <scope>NUCLEOTIDE SEQUENCE</scope>
    <source>
        <strain evidence="2">NBRC 15686</strain>
    </source>
</reference>
<dbReference type="Proteomes" id="UP001055039">
    <property type="component" value="Unassembled WGS sequence"/>
</dbReference>
<comment type="caution">
    <text evidence="2">The sequence shown here is derived from an EMBL/GenBank/DDBJ whole genome shotgun (WGS) entry which is preliminary data.</text>
</comment>
<evidence type="ECO:0000313" key="2">
    <source>
        <dbReference type="EMBL" id="GJE67984.1"/>
    </source>
</evidence>
<gene>
    <name evidence="2" type="ORF">LNAOJCKE_5220</name>
</gene>
<name>A0ABQ4ULB5_9HYPH</name>
<evidence type="ECO:0000313" key="3">
    <source>
        <dbReference type="Proteomes" id="UP001055039"/>
    </source>
</evidence>
<dbReference type="EMBL" id="BPRC01000039">
    <property type="protein sequence ID" value="GJE67984.1"/>
    <property type="molecule type" value="Genomic_DNA"/>
</dbReference>
<protein>
    <submittedName>
        <fullName evidence="2">Uncharacterized protein</fullName>
    </submittedName>
</protein>
<organism evidence="2 3">
    <name type="scientific">Methylorubrum aminovorans</name>
    <dbReference type="NCBI Taxonomy" id="269069"/>
    <lineage>
        <taxon>Bacteria</taxon>
        <taxon>Pseudomonadati</taxon>
        <taxon>Pseudomonadota</taxon>
        <taxon>Alphaproteobacteria</taxon>
        <taxon>Hyphomicrobiales</taxon>
        <taxon>Methylobacteriaceae</taxon>
        <taxon>Methylorubrum</taxon>
    </lineage>
</organism>
<keyword evidence="3" id="KW-1185">Reference proteome</keyword>
<sequence>MVLANNSLCSVLRPLVPTMVEPTRCASGSLDREADDLSRRHHGPGIDAPARIVGHRGTRHRVTDLIQLEQRPGNGAECPLVPTSEDALQRSRSPVIHAGSVSVSGTPRSAAWLRHGRARLRRALIRTVSDLPQRPGLGIQSAHAVTRGRDQLRRKVIGADRLRRPARRKAPARCRRALDREHRIGLCEDIRPPRRDDRRALGREAHAISHHRLAVAADIRHGGPAIPSGPISSRGRRSKLPRS</sequence>